<organism evidence="2 3">
    <name type="scientific">Suillus placidus</name>
    <dbReference type="NCBI Taxonomy" id="48579"/>
    <lineage>
        <taxon>Eukaryota</taxon>
        <taxon>Fungi</taxon>
        <taxon>Dikarya</taxon>
        <taxon>Basidiomycota</taxon>
        <taxon>Agaricomycotina</taxon>
        <taxon>Agaricomycetes</taxon>
        <taxon>Agaricomycetidae</taxon>
        <taxon>Boletales</taxon>
        <taxon>Suillineae</taxon>
        <taxon>Suillaceae</taxon>
        <taxon>Suillus</taxon>
    </lineage>
</organism>
<sequence>MTFGSAGPGKHKDSGAVESQQHPQWKGKGKGKTSNRKEAAVWTVEEEAALLDFLYRNRMGTDGVTFNKKVYLAAAASLAQQYTDQKGGKKTYAACKTKFSSLKSSYNAAVDLRFGGSLLGFMWTDDGGACIDDSSASAWAGYVKSHCNAKQFWNPLFPHFDIFNLLTAGNATKGIHVHQIQRNKVASISSTTDGINLRELSVATNEISAGMASSSAPLSHSIAPTSPTATMGPPASPNAMGAHFGHQYIQAG</sequence>
<evidence type="ECO:0000313" key="2">
    <source>
        <dbReference type="EMBL" id="KAG1777121.1"/>
    </source>
</evidence>
<evidence type="ECO:0000313" key="3">
    <source>
        <dbReference type="Proteomes" id="UP000714275"/>
    </source>
</evidence>
<dbReference type="EMBL" id="JABBWD010000022">
    <property type="protein sequence ID" value="KAG1777121.1"/>
    <property type="molecule type" value="Genomic_DNA"/>
</dbReference>
<dbReference type="OrthoDB" id="2689479at2759"/>
<protein>
    <recommendedName>
        <fullName evidence="4">Myb/SANT-like domain-containing protein</fullName>
    </recommendedName>
</protein>
<evidence type="ECO:0008006" key="4">
    <source>
        <dbReference type="Google" id="ProtNLM"/>
    </source>
</evidence>
<comment type="caution">
    <text evidence="2">The sequence shown here is derived from an EMBL/GenBank/DDBJ whole genome shotgun (WGS) entry which is preliminary data.</text>
</comment>
<accession>A0A9P7D3H9</accession>
<feature type="region of interest" description="Disordered" evidence="1">
    <location>
        <begin position="1"/>
        <end position="34"/>
    </location>
</feature>
<dbReference type="AlphaFoldDB" id="A0A9P7D3H9"/>
<dbReference type="Proteomes" id="UP000714275">
    <property type="component" value="Unassembled WGS sequence"/>
</dbReference>
<proteinExistence type="predicted"/>
<evidence type="ECO:0000256" key="1">
    <source>
        <dbReference type="SAM" id="MobiDB-lite"/>
    </source>
</evidence>
<name>A0A9P7D3H9_9AGAM</name>
<gene>
    <name evidence="2" type="ORF">EV702DRAFT_1045520</name>
</gene>
<reference evidence="2" key="1">
    <citation type="journal article" date="2020" name="New Phytol.">
        <title>Comparative genomics reveals dynamic genome evolution in host specialist ectomycorrhizal fungi.</title>
        <authorList>
            <person name="Lofgren L.A."/>
            <person name="Nguyen N.H."/>
            <person name="Vilgalys R."/>
            <person name="Ruytinx J."/>
            <person name="Liao H.L."/>
            <person name="Branco S."/>
            <person name="Kuo A."/>
            <person name="LaButti K."/>
            <person name="Lipzen A."/>
            <person name="Andreopoulos W."/>
            <person name="Pangilinan J."/>
            <person name="Riley R."/>
            <person name="Hundley H."/>
            <person name="Na H."/>
            <person name="Barry K."/>
            <person name="Grigoriev I.V."/>
            <person name="Stajich J.E."/>
            <person name="Kennedy P.G."/>
        </authorList>
    </citation>
    <scope>NUCLEOTIDE SEQUENCE</scope>
    <source>
        <strain evidence="2">DOB743</strain>
    </source>
</reference>
<feature type="compositionally biased region" description="Basic residues" evidence="1">
    <location>
        <begin position="25"/>
        <end position="34"/>
    </location>
</feature>
<keyword evidence="3" id="KW-1185">Reference proteome</keyword>